<gene>
    <name evidence="2" type="ORF">HOLleu_37866</name>
</gene>
<comment type="caution">
    <text evidence="2">The sequence shown here is derived from an EMBL/GenBank/DDBJ whole genome shotgun (WGS) entry which is preliminary data.</text>
</comment>
<name>A0A9Q0YK33_HOLLE</name>
<proteinExistence type="predicted"/>
<keyword evidence="1" id="KW-1133">Transmembrane helix</keyword>
<sequence length="238" mass="27284">MISQSFQDHVQLKICLQHSQEPTQTLHIKCPTTNYQSSTVPLSMVPAATTKWRKMTLIGLDTKVQRLQVVLVHQVITQLEQDTICTWKLLLFRTIRQPDWLHPLKMQPTIRDFVFLSSIICMATTLILCLSSFLREEMKNLFLEDHRIKVTRGGGQQLKFDRLRYGGVLIPLAWQTDLSCRQLKPPARRTLTRLKHRQLDRQCSDTLRALIPSADCLECADTSTDYPSRALALSGLTA</sequence>
<organism evidence="2 3">
    <name type="scientific">Holothuria leucospilota</name>
    <name type="common">Black long sea cucumber</name>
    <name type="synonym">Mertensiothuria leucospilota</name>
    <dbReference type="NCBI Taxonomy" id="206669"/>
    <lineage>
        <taxon>Eukaryota</taxon>
        <taxon>Metazoa</taxon>
        <taxon>Echinodermata</taxon>
        <taxon>Eleutherozoa</taxon>
        <taxon>Echinozoa</taxon>
        <taxon>Holothuroidea</taxon>
        <taxon>Aspidochirotacea</taxon>
        <taxon>Aspidochirotida</taxon>
        <taxon>Holothuriidae</taxon>
        <taxon>Holothuria</taxon>
    </lineage>
</organism>
<evidence type="ECO:0000313" key="2">
    <source>
        <dbReference type="EMBL" id="KAJ8022856.1"/>
    </source>
</evidence>
<keyword evidence="1" id="KW-0812">Transmembrane</keyword>
<dbReference type="EMBL" id="JAIZAY010000020">
    <property type="protein sequence ID" value="KAJ8022856.1"/>
    <property type="molecule type" value="Genomic_DNA"/>
</dbReference>
<feature type="transmembrane region" description="Helical" evidence="1">
    <location>
        <begin position="113"/>
        <end position="134"/>
    </location>
</feature>
<keyword evidence="1" id="KW-0472">Membrane</keyword>
<evidence type="ECO:0000313" key="3">
    <source>
        <dbReference type="Proteomes" id="UP001152320"/>
    </source>
</evidence>
<accession>A0A9Q0YK33</accession>
<evidence type="ECO:0000256" key="1">
    <source>
        <dbReference type="SAM" id="Phobius"/>
    </source>
</evidence>
<reference evidence="2" key="1">
    <citation type="submission" date="2021-10" db="EMBL/GenBank/DDBJ databases">
        <title>Tropical sea cucumber genome reveals ecological adaptation and Cuvierian tubules defense mechanism.</title>
        <authorList>
            <person name="Chen T."/>
        </authorList>
    </citation>
    <scope>NUCLEOTIDE SEQUENCE</scope>
    <source>
        <strain evidence="2">Nanhai2018</strain>
        <tissue evidence="2">Muscle</tissue>
    </source>
</reference>
<dbReference type="Proteomes" id="UP001152320">
    <property type="component" value="Chromosome 20"/>
</dbReference>
<dbReference type="AlphaFoldDB" id="A0A9Q0YK33"/>
<protein>
    <submittedName>
        <fullName evidence="2">Uncharacterized protein</fullName>
    </submittedName>
</protein>
<keyword evidence="3" id="KW-1185">Reference proteome</keyword>